<sequence>MILLTLVQMYFCAFLSDSESSASSDSSQNVRFIQTRKPAPFPQINPIFSRKKVYRTQQQQQTKYKVGKLARNVVTIDLKDLTLLLLKETGGNDFVIEMCLEDNRLSKKVGTRIPSMMALQNHRKSKKIYKSALVTAELLDCLGLMKLLRMKNAPETYKALKTMIDRVFIGRSIHELVCFVSLIKIFSFNKQDLISGYSVPKKIMHIKPTEFYTFFCVPGDFILNNIGSKAVYYNQNQLSNGCDIHDLCGYAVKLHDLNVISLGWAATGIVSFLETMDYFQKSVCFDDVKAHYCLSSQPEFSKAFDIVYQKTKNFIISHALQL</sequence>
<evidence type="ECO:0000313" key="2">
    <source>
        <dbReference type="EMBL" id="EJW03660.1"/>
    </source>
</evidence>
<comment type="caution">
    <text evidence="2">The sequence shown here is derived from an EMBL/GenBank/DDBJ whole genome shotgun (WGS) entry which is preliminary data.</text>
</comment>
<dbReference type="GO" id="GO:0050482">
    <property type="term" value="P:arachidonate secretion"/>
    <property type="evidence" value="ECO:0007669"/>
    <property type="project" value="InterPro"/>
</dbReference>
<proteinExistence type="predicted"/>
<keyword evidence="3" id="KW-1185">Reference proteome</keyword>
<dbReference type="InParanoid" id="J9DM41"/>
<reference evidence="3" key="2">
    <citation type="submission" date="2015-07" db="EMBL/GenBank/DDBJ databases">
        <title>Contrasting host-pathogen interactions and genome evolution in two generalist and specialist microsporidian pathogens of mosquitoes.</title>
        <authorList>
            <consortium name="The Broad Institute Genomics Platform"/>
            <consortium name="The Broad Institute Genome Sequencing Center for Infectious Disease"/>
            <person name="Cuomo C.A."/>
            <person name="Sanscrainte N.D."/>
            <person name="Goldberg J.M."/>
            <person name="Heiman D."/>
            <person name="Young S."/>
            <person name="Zeng Q."/>
            <person name="Becnel J.J."/>
            <person name="Birren B.W."/>
        </authorList>
    </citation>
    <scope>NUCLEOTIDE SEQUENCE [LARGE SCALE GENOMIC DNA]</scope>
    <source>
        <strain evidence="3">USNM 41457</strain>
    </source>
</reference>
<gene>
    <name evidence="2" type="ORF">EDEG_02009</name>
</gene>
<dbReference type="VEuPathDB" id="MicrosporidiaDB:EDEG_02009"/>
<feature type="chain" id="PRO_5003823012" evidence="1">
    <location>
        <begin position="19"/>
        <end position="322"/>
    </location>
</feature>
<name>J9DM41_EDHAE</name>
<protein>
    <submittedName>
        <fullName evidence="2">Uncharacterized protein</fullName>
    </submittedName>
</protein>
<keyword evidence="1" id="KW-0732">Signal</keyword>
<evidence type="ECO:0000313" key="3">
    <source>
        <dbReference type="Proteomes" id="UP000003163"/>
    </source>
</evidence>
<dbReference type="InterPro" id="IPR036444">
    <property type="entry name" value="PLipase_A2_dom_sf"/>
</dbReference>
<organism evidence="2 3">
    <name type="scientific">Edhazardia aedis (strain USNM 41457)</name>
    <name type="common">Microsporidian parasite</name>
    <dbReference type="NCBI Taxonomy" id="1003232"/>
    <lineage>
        <taxon>Eukaryota</taxon>
        <taxon>Fungi</taxon>
        <taxon>Fungi incertae sedis</taxon>
        <taxon>Microsporidia</taxon>
        <taxon>Edhazardia</taxon>
    </lineage>
</organism>
<accession>J9DM41</accession>
<dbReference type="GO" id="GO:0006644">
    <property type="term" value="P:phospholipid metabolic process"/>
    <property type="evidence" value="ECO:0007669"/>
    <property type="project" value="InterPro"/>
</dbReference>
<dbReference type="HOGENOM" id="CLU_863372_0_0_1"/>
<dbReference type="SUPFAM" id="SSF48619">
    <property type="entry name" value="Phospholipase A2, PLA2"/>
    <property type="match status" value="1"/>
</dbReference>
<reference evidence="2 3" key="1">
    <citation type="submission" date="2011-08" db="EMBL/GenBank/DDBJ databases">
        <authorList>
            <person name="Liu Z.J."/>
            <person name="Shi F.L."/>
            <person name="Lu J.Q."/>
            <person name="Li M."/>
            <person name="Wang Z.L."/>
        </authorList>
    </citation>
    <scope>NUCLEOTIDE SEQUENCE [LARGE SCALE GENOMIC DNA]</scope>
    <source>
        <strain evidence="2 3">USNM 41457</strain>
    </source>
</reference>
<evidence type="ECO:0000256" key="1">
    <source>
        <dbReference type="SAM" id="SignalP"/>
    </source>
</evidence>
<dbReference type="Proteomes" id="UP000003163">
    <property type="component" value="Unassembled WGS sequence"/>
</dbReference>
<feature type="signal peptide" evidence="1">
    <location>
        <begin position="1"/>
        <end position="18"/>
    </location>
</feature>
<dbReference type="GO" id="GO:0004623">
    <property type="term" value="F:phospholipase A2 activity"/>
    <property type="evidence" value="ECO:0007669"/>
    <property type="project" value="InterPro"/>
</dbReference>
<dbReference type="EMBL" id="AFBI03000032">
    <property type="protein sequence ID" value="EJW03660.1"/>
    <property type="molecule type" value="Genomic_DNA"/>
</dbReference>
<dbReference type="AlphaFoldDB" id="J9DM41"/>